<gene>
    <name evidence="6" type="ORF">DAPPUDRAFT_248626</name>
</gene>
<dbReference type="OrthoDB" id="5583at2759"/>
<evidence type="ECO:0000256" key="4">
    <source>
        <dbReference type="SAM" id="Coils"/>
    </source>
</evidence>
<dbReference type="PANTHER" id="PTHR14152">
    <property type="entry name" value="SQUAMOUS CELL CARCINOMA ANTIGEN RECOGNISED BY CYTOTOXIC T LYMPHOCYTES"/>
    <property type="match status" value="1"/>
</dbReference>
<proteinExistence type="inferred from homology"/>
<accession>E9GUV7</accession>
<keyword evidence="4" id="KW-0175">Coiled coil</keyword>
<dbReference type="KEGG" id="dpx:DAPPUDRAFT_248626"/>
<comment type="subcellular location">
    <subcellularLocation>
        <location evidence="1">Nucleus</location>
    </subcellularLocation>
</comment>
<name>E9GUV7_DAPPU</name>
<evidence type="ECO:0000313" key="6">
    <source>
        <dbReference type="EMBL" id="EFX76561.1"/>
    </source>
</evidence>
<dbReference type="Pfam" id="PF03343">
    <property type="entry name" value="SART-1"/>
    <property type="match status" value="1"/>
</dbReference>
<evidence type="ECO:0000256" key="2">
    <source>
        <dbReference type="ARBA" id="ARBA00006076"/>
    </source>
</evidence>
<dbReference type="AlphaFoldDB" id="E9GUV7"/>
<dbReference type="Proteomes" id="UP000000305">
    <property type="component" value="Unassembled WGS sequence"/>
</dbReference>
<evidence type="ECO:0000256" key="5">
    <source>
        <dbReference type="SAM" id="MobiDB-lite"/>
    </source>
</evidence>
<comment type="similarity">
    <text evidence="2">Belongs to the SNU66/SART1 family.</text>
</comment>
<dbReference type="PANTHER" id="PTHR14152:SF5">
    <property type="entry name" value="U4_U6.U5 TRI-SNRNP-ASSOCIATED PROTEIN 1"/>
    <property type="match status" value="1"/>
</dbReference>
<dbReference type="InterPro" id="IPR005011">
    <property type="entry name" value="SNU66/SART1"/>
</dbReference>
<dbReference type="InParanoid" id="E9GUV7"/>
<dbReference type="EMBL" id="GL732567">
    <property type="protein sequence ID" value="EFX76561.1"/>
    <property type="molecule type" value="Genomic_DNA"/>
</dbReference>
<feature type="coiled-coil region" evidence="4">
    <location>
        <begin position="98"/>
        <end position="135"/>
    </location>
</feature>
<sequence length="337" mass="39089">MKRRQKFIFVYPTPDLSSFKITTDESQKEICQALLKANQLKERKIEQWNIIPSKKREILEETKVVDEDHLKSSIILNATAEFYRILGDIPTYGMAGNRDEDEDELMDFERQLAKERRRNQEIEERKREAERLQDRGGWNVLLEIVRENEQGSGDSMDIDRNEKEHTTLPSVILDEEPNVGSGMAAALKLAMSKGYLEKEEEKKIVISKSAQELQAQRYTIEDKTTEDDKYSRRNRLDGPIVEFKGKEGYKPLPKLEYTDDNGKAMSTKEAFCHLSHKFHGKGSGKLKSEKRAQKDEDKMLMNRMSSIDTPLNTLKRLQDKQREMRSPYVILSGKKAP</sequence>
<dbReference type="HOGENOM" id="CLU_824556_0_0_1"/>
<reference evidence="6 7" key="1">
    <citation type="journal article" date="2011" name="Science">
        <title>The ecoresponsive genome of Daphnia pulex.</title>
        <authorList>
            <person name="Colbourne J.K."/>
            <person name="Pfrender M.E."/>
            <person name="Gilbert D."/>
            <person name="Thomas W.K."/>
            <person name="Tucker A."/>
            <person name="Oakley T.H."/>
            <person name="Tokishita S."/>
            <person name="Aerts A."/>
            <person name="Arnold G.J."/>
            <person name="Basu M.K."/>
            <person name="Bauer D.J."/>
            <person name="Caceres C.E."/>
            <person name="Carmel L."/>
            <person name="Casola C."/>
            <person name="Choi J.H."/>
            <person name="Detter J.C."/>
            <person name="Dong Q."/>
            <person name="Dusheyko S."/>
            <person name="Eads B.D."/>
            <person name="Frohlich T."/>
            <person name="Geiler-Samerotte K.A."/>
            <person name="Gerlach D."/>
            <person name="Hatcher P."/>
            <person name="Jogdeo S."/>
            <person name="Krijgsveld J."/>
            <person name="Kriventseva E.V."/>
            <person name="Kultz D."/>
            <person name="Laforsch C."/>
            <person name="Lindquist E."/>
            <person name="Lopez J."/>
            <person name="Manak J.R."/>
            <person name="Muller J."/>
            <person name="Pangilinan J."/>
            <person name="Patwardhan R.P."/>
            <person name="Pitluck S."/>
            <person name="Pritham E.J."/>
            <person name="Rechtsteiner A."/>
            <person name="Rho M."/>
            <person name="Rogozin I.B."/>
            <person name="Sakarya O."/>
            <person name="Salamov A."/>
            <person name="Schaack S."/>
            <person name="Shapiro H."/>
            <person name="Shiga Y."/>
            <person name="Skalitzky C."/>
            <person name="Smith Z."/>
            <person name="Souvorov A."/>
            <person name="Sung W."/>
            <person name="Tang Z."/>
            <person name="Tsuchiya D."/>
            <person name="Tu H."/>
            <person name="Vos H."/>
            <person name="Wang M."/>
            <person name="Wolf Y.I."/>
            <person name="Yamagata H."/>
            <person name="Yamada T."/>
            <person name="Ye Y."/>
            <person name="Shaw J.R."/>
            <person name="Andrews J."/>
            <person name="Crease T.J."/>
            <person name="Tang H."/>
            <person name="Lucas S.M."/>
            <person name="Robertson H.M."/>
            <person name="Bork P."/>
            <person name="Koonin E.V."/>
            <person name="Zdobnov E.M."/>
            <person name="Grigoriev I.V."/>
            <person name="Lynch M."/>
            <person name="Boore J.L."/>
        </authorList>
    </citation>
    <scope>NUCLEOTIDE SEQUENCE [LARGE SCALE GENOMIC DNA]</scope>
</reference>
<dbReference type="GO" id="GO:0000481">
    <property type="term" value="P:maturation of 5S rRNA"/>
    <property type="evidence" value="ECO:0000318"/>
    <property type="project" value="GO_Central"/>
</dbReference>
<dbReference type="STRING" id="6669.E9GUV7"/>
<evidence type="ECO:0000313" key="7">
    <source>
        <dbReference type="Proteomes" id="UP000000305"/>
    </source>
</evidence>
<keyword evidence="3" id="KW-0539">Nucleus</keyword>
<evidence type="ECO:0000256" key="3">
    <source>
        <dbReference type="ARBA" id="ARBA00023242"/>
    </source>
</evidence>
<protein>
    <submittedName>
        <fullName evidence="6">Uncharacterized protein</fullName>
    </submittedName>
</protein>
<keyword evidence="7" id="KW-1185">Reference proteome</keyword>
<dbReference type="OMA" id="DIEDKHA"/>
<dbReference type="eggNOG" id="KOG2217">
    <property type="taxonomic scope" value="Eukaryota"/>
</dbReference>
<dbReference type="PhylomeDB" id="E9GUV7"/>
<dbReference type="GO" id="GO:0046540">
    <property type="term" value="C:U4/U6 x U5 tri-snRNP complex"/>
    <property type="evidence" value="ECO:0000318"/>
    <property type="project" value="GO_Central"/>
</dbReference>
<organism evidence="6 7">
    <name type="scientific">Daphnia pulex</name>
    <name type="common">Water flea</name>
    <dbReference type="NCBI Taxonomy" id="6669"/>
    <lineage>
        <taxon>Eukaryota</taxon>
        <taxon>Metazoa</taxon>
        <taxon>Ecdysozoa</taxon>
        <taxon>Arthropoda</taxon>
        <taxon>Crustacea</taxon>
        <taxon>Branchiopoda</taxon>
        <taxon>Diplostraca</taxon>
        <taxon>Cladocera</taxon>
        <taxon>Anomopoda</taxon>
        <taxon>Daphniidae</taxon>
        <taxon>Daphnia</taxon>
    </lineage>
</organism>
<evidence type="ECO:0000256" key="1">
    <source>
        <dbReference type="ARBA" id="ARBA00004123"/>
    </source>
</evidence>
<dbReference type="GO" id="GO:0045292">
    <property type="term" value="P:mRNA cis splicing, via spliceosome"/>
    <property type="evidence" value="ECO:0000318"/>
    <property type="project" value="GO_Central"/>
</dbReference>
<feature type="region of interest" description="Disordered" evidence="5">
    <location>
        <begin position="318"/>
        <end position="337"/>
    </location>
</feature>